<dbReference type="CDD" id="cd00397">
    <property type="entry name" value="DNA_BRE_C"/>
    <property type="match status" value="1"/>
</dbReference>
<evidence type="ECO:0000256" key="5">
    <source>
        <dbReference type="PROSITE-ProRule" id="PRU01248"/>
    </source>
</evidence>
<keyword evidence="3 5" id="KW-0238">DNA-binding</keyword>
<dbReference type="Pfam" id="PF02899">
    <property type="entry name" value="Phage_int_SAM_1"/>
    <property type="match status" value="1"/>
</dbReference>
<sequence>MMENYTFDNLLSDYLFYKPLRSATCWSYEKVLKTFRSYVGNDKIPEEITTGDILSWRHSILNERGLSAKTWNNKVAHMRALYAFGINKRYIPLKENPFHEMVVRADTKLKKTLDDQQMEKVYSVMGRFEEMEKQGRAPGRCALLPTHFWLTVLDTLQYTGMRQNQLIHLRQGDISLKGGWIMLQAETAKNHRDYRIPVAGLLKPRLSRLLAEMKLRGMKPTAQLFNVDFCKGNSKIEAMPLQTIRGFFRRLSKECGFKVSPHRFRHTIATKLMRSPNRNLHAAKNLLGHSSANTTLEYVENDVDSLREILDSELPAVKKKGRKKEPSSGSGS</sequence>
<organism evidence="8">
    <name type="scientific">Salmonella enterica</name>
    <name type="common">Salmonella choleraesuis</name>
    <dbReference type="NCBI Taxonomy" id="28901"/>
    <lineage>
        <taxon>Bacteria</taxon>
        <taxon>Pseudomonadati</taxon>
        <taxon>Pseudomonadota</taxon>
        <taxon>Gammaproteobacteria</taxon>
        <taxon>Enterobacterales</taxon>
        <taxon>Enterobacteriaceae</taxon>
        <taxon>Salmonella</taxon>
    </lineage>
</organism>
<feature type="domain" description="Tyr recombinase" evidence="6">
    <location>
        <begin position="108"/>
        <end position="311"/>
    </location>
</feature>
<dbReference type="Gene3D" id="1.10.443.10">
    <property type="entry name" value="Intergrase catalytic core"/>
    <property type="match status" value="1"/>
</dbReference>
<keyword evidence="4" id="KW-0233">DNA recombination</keyword>
<dbReference type="GO" id="GO:0003677">
    <property type="term" value="F:DNA binding"/>
    <property type="evidence" value="ECO:0007669"/>
    <property type="project" value="UniProtKB-UniRule"/>
</dbReference>
<comment type="similarity">
    <text evidence="1">Belongs to the 'phage' integrase family.</text>
</comment>
<comment type="caution">
    <text evidence="8">The sequence shown here is derived from an EMBL/GenBank/DDBJ whole genome shotgun (WGS) entry which is preliminary data.</text>
</comment>
<keyword evidence="2" id="KW-0229">DNA integration</keyword>
<dbReference type="AlphaFoldDB" id="A0A759M8V1"/>
<dbReference type="InterPro" id="IPR004107">
    <property type="entry name" value="Integrase_SAM-like_N"/>
</dbReference>
<dbReference type="PANTHER" id="PTHR30349:SF41">
    <property type="entry name" value="INTEGRASE_RECOMBINASE PROTEIN MJ0367-RELATED"/>
    <property type="match status" value="1"/>
</dbReference>
<evidence type="ECO:0000256" key="4">
    <source>
        <dbReference type="ARBA" id="ARBA00023172"/>
    </source>
</evidence>
<dbReference type="GO" id="GO:0006310">
    <property type="term" value="P:DNA recombination"/>
    <property type="evidence" value="ECO:0007669"/>
    <property type="project" value="UniProtKB-KW"/>
</dbReference>
<dbReference type="GO" id="GO:0015074">
    <property type="term" value="P:DNA integration"/>
    <property type="evidence" value="ECO:0007669"/>
    <property type="project" value="UniProtKB-KW"/>
</dbReference>
<reference evidence="8" key="1">
    <citation type="journal article" date="2018" name="Genome Biol.">
        <title>SKESA: strategic k-mer extension for scrupulous assemblies.</title>
        <authorList>
            <person name="Souvorov A."/>
            <person name="Agarwala R."/>
            <person name="Lipman D.J."/>
        </authorList>
    </citation>
    <scope>NUCLEOTIDE SEQUENCE</scope>
    <source>
        <strain evidence="8">MA.CK_97/00003274</strain>
    </source>
</reference>
<evidence type="ECO:0000259" key="7">
    <source>
        <dbReference type="PROSITE" id="PS51900"/>
    </source>
</evidence>
<dbReference type="InterPro" id="IPR013762">
    <property type="entry name" value="Integrase-like_cat_sf"/>
</dbReference>
<dbReference type="InterPro" id="IPR002104">
    <property type="entry name" value="Integrase_catalytic"/>
</dbReference>
<dbReference type="PROSITE" id="PS51898">
    <property type="entry name" value="TYR_RECOMBINASE"/>
    <property type="match status" value="1"/>
</dbReference>
<dbReference type="PROSITE" id="PS51900">
    <property type="entry name" value="CB"/>
    <property type="match status" value="1"/>
</dbReference>
<dbReference type="Pfam" id="PF00589">
    <property type="entry name" value="Phage_integrase"/>
    <property type="match status" value="1"/>
</dbReference>
<evidence type="ECO:0000259" key="6">
    <source>
        <dbReference type="PROSITE" id="PS51898"/>
    </source>
</evidence>
<evidence type="ECO:0000256" key="2">
    <source>
        <dbReference type="ARBA" id="ARBA00022908"/>
    </source>
</evidence>
<dbReference type="PANTHER" id="PTHR30349">
    <property type="entry name" value="PHAGE INTEGRASE-RELATED"/>
    <property type="match status" value="1"/>
</dbReference>
<dbReference type="InterPro" id="IPR011010">
    <property type="entry name" value="DNA_brk_join_enz"/>
</dbReference>
<accession>A0A759M8V1</accession>
<dbReference type="EMBL" id="DAAXPA010000007">
    <property type="protein sequence ID" value="HAG1964760.1"/>
    <property type="molecule type" value="Genomic_DNA"/>
</dbReference>
<dbReference type="InterPro" id="IPR010998">
    <property type="entry name" value="Integrase_recombinase_N"/>
</dbReference>
<dbReference type="InterPro" id="IPR044068">
    <property type="entry name" value="CB"/>
</dbReference>
<reference evidence="8" key="2">
    <citation type="submission" date="2020-02" db="EMBL/GenBank/DDBJ databases">
        <authorList>
            <consortium name="NCBI Pathogen Detection Project"/>
        </authorList>
    </citation>
    <scope>NUCLEOTIDE SEQUENCE</scope>
    <source>
        <strain evidence="8">MA.CK_97/00003274</strain>
    </source>
</reference>
<proteinExistence type="inferred from homology"/>
<name>A0A759M8V1_SALER</name>
<dbReference type="InterPro" id="IPR050090">
    <property type="entry name" value="Tyrosine_recombinase_XerCD"/>
</dbReference>
<protein>
    <submittedName>
        <fullName evidence="8">Site-specific integrase</fullName>
    </submittedName>
</protein>
<evidence type="ECO:0000256" key="1">
    <source>
        <dbReference type="ARBA" id="ARBA00008857"/>
    </source>
</evidence>
<evidence type="ECO:0000256" key="3">
    <source>
        <dbReference type="ARBA" id="ARBA00023125"/>
    </source>
</evidence>
<dbReference type="Gene3D" id="1.10.150.130">
    <property type="match status" value="1"/>
</dbReference>
<dbReference type="SUPFAM" id="SSF56349">
    <property type="entry name" value="DNA breaking-rejoining enzymes"/>
    <property type="match status" value="1"/>
</dbReference>
<gene>
    <name evidence="8" type="ORF">G8R56_002981</name>
</gene>
<evidence type="ECO:0000313" key="8">
    <source>
        <dbReference type="EMBL" id="HAG1964760.1"/>
    </source>
</evidence>
<feature type="domain" description="Core-binding (CB)" evidence="7">
    <location>
        <begin position="5"/>
        <end position="86"/>
    </location>
</feature>